<proteinExistence type="predicted"/>
<dbReference type="PANTHER" id="PTHR46328:SF42">
    <property type="entry name" value="PROTEIN FAR1-RELATED SEQUENCE 5-LIKE ISOFORM X1"/>
    <property type="match status" value="1"/>
</dbReference>
<dbReference type="Pfam" id="PF03101">
    <property type="entry name" value="FAR1"/>
    <property type="match status" value="1"/>
</dbReference>
<dbReference type="Proteomes" id="UP000594263">
    <property type="component" value="Unplaced"/>
</dbReference>
<keyword evidence="1" id="KW-0175">Coiled coil</keyword>
<evidence type="ECO:0000313" key="3">
    <source>
        <dbReference type="EnsemblPlants" id="Kaladp0046s0096.1.v1.1"/>
    </source>
</evidence>
<feature type="coiled-coil region" evidence="1">
    <location>
        <begin position="134"/>
        <end position="179"/>
    </location>
</feature>
<feature type="domain" description="FAR1" evidence="2">
    <location>
        <begin position="39"/>
        <end position="123"/>
    </location>
</feature>
<evidence type="ECO:0000259" key="2">
    <source>
        <dbReference type="Pfam" id="PF03101"/>
    </source>
</evidence>
<evidence type="ECO:0000256" key="1">
    <source>
        <dbReference type="SAM" id="Coils"/>
    </source>
</evidence>
<accession>A0A7N0ZXH5</accession>
<organism evidence="3 4">
    <name type="scientific">Kalanchoe fedtschenkoi</name>
    <name type="common">Lavender scallops</name>
    <name type="synonym">South American air plant</name>
    <dbReference type="NCBI Taxonomy" id="63787"/>
    <lineage>
        <taxon>Eukaryota</taxon>
        <taxon>Viridiplantae</taxon>
        <taxon>Streptophyta</taxon>
        <taxon>Embryophyta</taxon>
        <taxon>Tracheophyta</taxon>
        <taxon>Spermatophyta</taxon>
        <taxon>Magnoliopsida</taxon>
        <taxon>eudicotyledons</taxon>
        <taxon>Gunneridae</taxon>
        <taxon>Pentapetalae</taxon>
        <taxon>Saxifragales</taxon>
        <taxon>Crassulaceae</taxon>
        <taxon>Kalanchoe</taxon>
    </lineage>
</organism>
<dbReference type="Gramene" id="Kaladp0046s0096.1.v1.1">
    <property type="protein sequence ID" value="Kaladp0046s0096.1.v1.1"/>
    <property type="gene ID" value="Kaladp0046s0096.v1.1"/>
</dbReference>
<dbReference type="InterPro" id="IPR004330">
    <property type="entry name" value="FAR1_DNA_bnd_dom"/>
</dbReference>
<dbReference type="EnsemblPlants" id="Kaladp0046s0096.1.v1.1">
    <property type="protein sequence ID" value="Kaladp0046s0096.1.v1.1"/>
    <property type="gene ID" value="Kaladp0046s0096.v1.1"/>
</dbReference>
<protein>
    <recommendedName>
        <fullName evidence="2">FAR1 domain-containing protein</fullName>
    </recommendedName>
</protein>
<reference evidence="3" key="1">
    <citation type="submission" date="2021-01" db="UniProtKB">
        <authorList>
            <consortium name="EnsemblPlants"/>
        </authorList>
    </citation>
    <scope>IDENTIFICATION</scope>
</reference>
<keyword evidence="4" id="KW-1185">Reference proteome</keyword>
<name>A0A7N0ZXH5_KALFE</name>
<evidence type="ECO:0000313" key="4">
    <source>
        <dbReference type="Proteomes" id="UP000594263"/>
    </source>
</evidence>
<dbReference type="AlphaFoldDB" id="A0A7N0ZXH5"/>
<dbReference type="PANTHER" id="PTHR46328">
    <property type="entry name" value="FAR-RED IMPAIRED RESPONSIVE (FAR1) FAMILY PROTEIN-RELATED"/>
    <property type="match status" value="1"/>
</dbReference>
<sequence>MESDAFTPALAEEEEEVAAQQWEPLVGMEFDSEEAAKLFYGRYAQRMGFVVRVMACWRSEKDGRIIARRFGCNREGHKRPNKKLGIKPKKSFRGGCKAMVRVKCDRSGKWVITNFVSEHNHPLEDSNCDSRKEMDDKDLKIRELTRELNNKKRQCQFYKDQLDAIMNEVEKHVDELGKKADIAAINIMEFESKKHKVLD</sequence>
<dbReference type="OMA" id="NIMEFES"/>